<feature type="region of interest" description="Disordered" evidence="1">
    <location>
        <begin position="1"/>
        <end position="56"/>
    </location>
</feature>
<gene>
    <name evidence="2" type="ORF">CYMTET_8862</name>
</gene>
<sequence>MSGQLKVGPWGSYGQPTEKNASTPTDITGVHTKISAADDVAGGRQDSGAVPTGGDLGHQEDILIEFQRLEEVIVGELPEELEGPTEDLVEVGLFTSNRRVVRGEWPLGEQGDRWEKLRGEARKERRHVMAWAAARLVETAVAAALEKRDARDRGSGKKGRESSPRSLRDLSKLLMGKRLGWTWSECERVIAEVRVAAAQQAADLVRVKRVFERHPAARVEPWAFGIVDERFPRCGQEQCGQEELANGEKV</sequence>
<reference evidence="2 3" key="1">
    <citation type="journal article" date="2015" name="Genome Biol. Evol.">
        <title>Comparative Genomics of a Bacterivorous Green Alga Reveals Evolutionary Causalities and Consequences of Phago-Mixotrophic Mode of Nutrition.</title>
        <authorList>
            <person name="Burns J.A."/>
            <person name="Paasch A."/>
            <person name="Narechania A."/>
            <person name="Kim E."/>
        </authorList>
    </citation>
    <scope>NUCLEOTIDE SEQUENCE [LARGE SCALE GENOMIC DNA]</scope>
    <source>
        <strain evidence="2 3">PLY_AMNH</strain>
    </source>
</reference>
<dbReference type="EMBL" id="LGRX02002779">
    <property type="protein sequence ID" value="KAK3283441.1"/>
    <property type="molecule type" value="Genomic_DNA"/>
</dbReference>
<dbReference type="AlphaFoldDB" id="A0AAE0LFF4"/>
<protein>
    <submittedName>
        <fullName evidence="2">Uncharacterized protein</fullName>
    </submittedName>
</protein>
<name>A0AAE0LFF4_9CHLO</name>
<comment type="caution">
    <text evidence="2">The sequence shown here is derived from an EMBL/GenBank/DDBJ whole genome shotgun (WGS) entry which is preliminary data.</text>
</comment>
<dbReference type="Proteomes" id="UP001190700">
    <property type="component" value="Unassembled WGS sequence"/>
</dbReference>
<organism evidence="2 3">
    <name type="scientific">Cymbomonas tetramitiformis</name>
    <dbReference type="NCBI Taxonomy" id="36881"/>
    <lineage>
        <taxon>Eukaryota</taxon>
        <taxon>Viridiplantae</taxon>
        <taxon>Chlorophyta</taxon>
        <taxon>Pyramimonadophyceae</taxon>
        <taxon>Pyramimonadales</taxon>
        <taxon>Pyramimonadaceae</taxon>
        <taxon>Cymbomonas</taxon>
    </lineage>
</organism>
<evidence type="ECO:0000313" key="2">
    <source>
        <dbReference type="EMBL" id="KAK3283441.1"/>
    </source>
</evidence>
<evidence type="ECO:0000256" key="1">
    <source>
        <dbReference type="SAM" id="MobiDB-lite"/>
    </source>
</evidence>
<accession>A0AAE0LFF4</accession>
<keyword evidence="3" id="KW-1185">Reference proteome</keyword>
<evidence type="ECO:0000313" key="3">
    <source>
        <dbReference type="Proteomes" id="UP001190700"/>
    </source>
</evidence>
<proteinExistence type="predicted"/>
<feature type="compositionally biased region" description="Polar residues" evidence="1">
    <location>
        <begin position="14"/>
        <end position="26"/>
    </location>
</feature>